<dbReference type="Proteomes" id="UP000236732">
    <property type="component" value="Unassembled WGS sequence"/>
</dbReference>
<dbReference type="RefSeq" id="WP_200824681.1">
    <property type="nucleotide sequence ID" value="NZ_FNVT01000019.1"/>
</dbReference>
<evidence type="ECO:0000313" key="1">
    <source>
        <dbReference type="EMBL" id="SEH01184.1"/>
    </source>
</evidence>
<keyword evidence="2" id="KW-1185">Reference proteome</keyword>
<organism evidence="1 2">
    <name type="scientific">Nonomuraea solani</name>
    <dbReference type="NCBI Taxonomy" id="1144553"/>
    <lineage>
        <taxon>Bacteria</taxon>
        <taxon>Bacillati</taxon>
        <taxon>Actinomycetota</taxon>
        <taxon>Actinomycetes</taxon>
        <taxon>Streptosporangiales</taxon>
        <taxon>Streptosporangiaceae</taxon>
        <taxon>Nonomuraea</taxon>
    </lineage>
</organism>
<dbReference type="AlphaFoldDB" id="A0A1H6EWY2"/>
<sequence length="69" mass="7444">MPERANAVLDAAGSSASRARLFGLYLPREFQPLYDTDDARYLLGLPNQFDLLSPYWPGWSASAAAAPGG</sequence>
<accession>A0A1H6EWY2</accession>
<evidence type="ECO:0000313" key="2">
    <source>
        <dbReference type="Proteomes" id="UP000236732"/>
    </source>
</evidence>
<gene>
    <name evidence="1" type="ORF">SAMN05444920_119114</name>
</gene>
<protein>
    <submittedName>
        <fullName evidence="1">Uncharacterized protein</fullName>
    </submittedName>
</protein>
<proteinExistence type="predicted"/>
<name>A0A1H6EWY2_9ACTN</name>
<reference evidence="1 2" key="1">
    <citation type="submission" date="2016-10" db="EMBL/GenBank/DDBJ databases">
        <authorList>
            <person name="de Groot N.N."/>
        </authorList>
    </citation>
    <scope>NUCLEOTIDE SEQUENCE [LARGE SCALE GENOMIC DNA]</scope>
    <source>
        <strain evidence="1 2">CGMCC 4.7037</strain>
    </source>
</reference>
<dbReference type="EMBL" id="FNVT01000019">
    <property type="protein sequence ID" value="SEH01184.1"/>
    <property type="molecule type" value="Genomic_DNA"/>
</dbReference>